<dbReference type="InterPro" id="IPR044974">
    <property type="entry name" value="Disease_R_plants"/>
</dbReference>
<dbReference type="InterPro" id="IPR000157">
    <property type="entry name" value="TIR_dom"/>
</dbReference>
<accession>A0A059B0A9</accession>
<protein>
    <recommendedName>
        <fullName evidence="3">TIR domain-containing protein</fullName>
    </recommendedName>
</protein>
<evidence type="ECO:0000259" key="3">
    <source>
        <dbReference type="PROSITE" id="PS50104"/>
    </source>
</evidence>
<gene>
    <name evidence="4" type="ORF">EUGRSUZ_H01732</name>
</gene>
<dbReference type="PANTHER" id="PTHR11017:SF292">
    <property type="entry name" value="AAA+ ATPASE DOMAIN-CONTAINING PROTEIN"/>
    <property type="match status" value="1"/>
</dbReference>
<dbReference type="Pfam" id="PF01582">
    <property type="entry name" value="TIR"/>
    <property type="match status" value="1"/>
</dbReference>
<dbReference type="InParanoid" id="A0A059B0A9"/>
<feature type="domain" description="TIR" evidence="3">
    <location>
        <begin position="1"/>
        <end position="86"/>
    </location>
</feature>
<dbReference type="PROSITE" id="PS50104">
    <property type="entry name" value="TIR"/>
    <property type="match status" value="1"/>
</dbReference>
<dbReference type="PANTHER" id="PTHR11017">
    <property type="entry name" value="LEUCINE-RICH REPEAT-CONTAINING PROTEIN"/>
    <property type="match status" value="1"/>
</dbReference>
<dbReference type="OMA" id="TELEWES"/>
<name>A0A059B0A9_EUCGR</name>
<organism evidence="4">
    <name type="scientific">Eucalyptus grandis</name>
    <name type="common">Flooded gum</name>
    <dbReference type="NCBI Taxonomy" id="71139"/>
    <lineage>
        <taxon>Eukaryota</taxon>
        <taxon>Viridiplantae</taxon>
        <taxon>Streptophyta</taxon>
        <taxon>Embryophyta</taxon>
        <taxon>Tracheophyta</taxon>
        <taxon>Spermatophyta</taxon>
        <taxon>Magnoliopsida</taxon>
        <taxon>eudicotyledons</taxon>
        <taxon>Gunneridae</taxon>
        <taxon>Pentapetalae</taxon>
        <taxon>rosids</taxon>
        <taxon>malvids</taxon>
        <taxon>Myrtales</taxon>
        <taxon>Myrtaceae</taxon>
        <taxon>Myrtoideae</taxon>
        <taxon>Eucalypteae</taxon>
        <taxon>Eucalyptus</taxon>
    </lineage>
</organism>
<dbReference type="GO" id="GO:0007165">
    <property type="term" value="P:signal transduction"/>
    <property type="evidence" value="ECO:0007669"/>
    <property type="project" value="InterPro"/>
</dbReference>
<dbReference type="InterPro" id="IPR027417">
    <property type="entry name" value="P-loop_NTPase"/>
</dbReference>
<dbReference type="GO" id="GO:0006952">
    <property type="term" value="P:defense response"/>
    <property type="evidence" value="ECO:0007669"/>
    <property type="project" value="InterPro"/>
</dbReference>
<dbReference type="InterPro" id="IPR002182">
    <property type="entry name" value="NB-ARC"/>
</dbReference>
<dbReference type="GO" id="GO:0043531">
    <property type="term" value="F:ADP binding"/>
    <property type="evidence" value="ECO:0007669"/>
    <property type="project" value="InterPro"/>
</dbReference>
<reference evidence="4" key="1">
    <citation type="submission" date="2013-07" db="EMBL/GenBank/DDBJ databases">
        <title>The genome of Eucalyptus grandis.</title>
        <authorList>
            <person name="Schmutz J."/>
            <person name="Hayes R."/>
            <person name="Myburg A."/>
            <person name="Tuskan G."/>
            <person name="Grattapaglia D."/>
            <person name="Rokhsar D.S."/>
        </authorList>
    </citation>
    <scope>NUCLEOTIDE SEQUENCE</scope>
    <source>
        <tissue evidence="4">Leaf extractions</tissue>
    </source>
</reference>
<dbReference type="SUPFAM" id="SSF52540">
    <property type="entry name" value="P-loop containing nucleoside triphosphate hydrolases"/>
    <property type="match status" value="1"/>
</dbReference>
<evidence type="ECO:0000256" key="1">
    <source>
        <dbReference type="ARBA" id="ARBA00022614"/>
    </source>
</evidence>
<dbReference type="InterPro" id="IPR042197">
    <property type="entry name" value="Apaf_helical"/>
</dbReference>
<dbReference type="Gene3D" id="3.40.50.300">
    <property type="entry name" value="P-loop containing nucleotide triphosphate hydrolases"/>
    <property type="match status" value="1"/>
</dbReference>
<dbReference type="Gene3D" id="3.40.50.10140">
    <property type="entry name" value="Toll/interleukin-1 receptor homology (TIR) domain"/>
    <property type="match status" value="1"/>
</dbReference>
<dbReference type="eggNOG" id="ENOG502R4BG">
    <property type="taxonomic scope" value="Eukaryota"/>
</dbReference>
<evidence type="ECO:0000313" key="4">
    <source>
        <dbReference type="EMBL" id="KCW59110.1"/>
    </source>
</evidence>
<keyword evidence="2" id="KW-0677">Repeat</keyword>
<dbReference type="InterPro" id="IPR058192">
    <property type="entry name" value="WHD_ROQ1-like"/>
</dbReference>
<dbReference type="Pfam" id="PF00931">
    <property type="entry name" value="NB-ARC"/>
    <property type="match status" value="1"/>
</dbReference>
<sequence length="415" mass="47009">MECKEQRGLTVFPVFYKVDPREVRTPRESYRKAMDKHERKFGRDSEKVKRWKKALFDAGSLSGWDLKDKDEADLIKRIVQEISMQLDRTPLQVAKHPVGIPRQVVKLKSMLNLVSSDDVLMIGLWGQGGIGKTTLAKALYNDIFKGFEASCFLANVRETSKDSKDLVHLQEKLLSEILVGKELTLFSVDGGINLMRHRLCRKRVLIVLDDVDNVKQLNALAGGREWFGKGSRIIITTRDNHLLTVHGIDEDHIYEVKTLVYWEALELFNKHAFLGSKEIVIRRDLLDSALHYAKGLPLALEVLGSFLCGRREQEWESALNKLAKSPDKTINDVLKLRYDGLEDYAKEIFLDIACFFKGRSIEHIMEVLNSCDFDTTIGVRVLVEKSLITEGRGTIQGAFGSAFGKPIGKMQSSLA</sequence>
<keyword evidence="1" id="KW-0433">Leucine-rich repeat</keyword>
<dbReference type="InterPro" id="IPR035897">
    <property type="entry name" value="Toll_tir_struct_dom_sf"/>
</dbReference>
<dbReference type="Gene3D" id="1.10.8.430">
    <property type="entry name" value="Helical domain of apoptotic protease-activating factors"/>
    <property type="match status" value="1"/>
</dbReference>
<dbReference type="PRINTS" id="PR00364">
    <property type="entry name" value="DISEASERSIST"/>
</dbReference>
<dbReference type="Gramene" id="KCW59110">
    <property type="protein sequence ID" value="KCW59110"/>
    <property type="gene ID" value="EUGRSUZ_H01732"/>
</dbReference>
<dbReference type="AlphaFoldDB" id="A0A059B0A9"/>
<dbReference type="SUPFAM" id="SSF52200">
    <property type="entry name" value="Toll/Interleukin receptor TIR domain"/>
    <property type="match status" value="1"/>
</dbReference>
<proteinExistence type="predicted"/>
<evidence type="ECO:0000256" key="2">
    <source>
        <dbReference type="ARBA" id="ARBA00022737"/>
    </source>
</evidence>
<dbReference type="Pfam" id="PF23282">
    <property type="entry name" value="WHD_ROQ1"/>
    <property type="match status" value="1"/>
</dbReference>
<dbReference type="EMBL" id="KK198760">
    <property type="protein sequence ID" value="KCW59110.1"/>
    <property type="molecule type" value="Genomic_DNA"/>
</dbReference>